<name>A0A1X0XJD4_MYCSI</name>
<dbReference type="InterPro" id="IPR044068">
    <property type="entry name" value="CB"/>
</dbReference>
<accession>A0A1X0XJD4</accession>
<keyword evidence="3" id="KW-0233">DNA recombination</keyword>
<dbReference type="Proteomes" id="UP000193040">
    <property type="component" value="Unassembled WGS sequence"/>
</dbReference>
<dbReference type="PROSITE" id="PS51900">
    <property type="entry name" value="CB"/>
    <property type="match status" value="1"/>
</dbReference>
<comment type="caution">
    <text evidence="7">The sequence shown here is derived from an EMBL/GenBank/DDBJ whole genome shotgun (WGS) entry which is preliminary data.</text>
</comment>
<dbReference type="Gene3D" id="1.10.150.130">
    <property type="match status" value="1"/>
</dbReference>
<evidence type="ECO:0008006" key="9">
    <source>
        <dbReference type="Google" id="ProtNLM"/>
    </source>
</evidence>
<dbReference type="PANTHER" id="PTHR30349">
    <property type="entry name" value="PHAGE INTEGRASE-RELATED"/>
    <property type="match status" value="1"/>
</dbReference>
<gene>
    <name evidence="7" type="ORF">B5M45_29385</name>
</gene>
<dbReference type="GO" id="GO:0003677">
    <property type="term" value="F:DNA binding"/>
    <property type="evidence" value="ECO:0007669"/>
    <property type="project" value="UniProtKB-UniRule"/>
</dbReference>
<dbReference type="InterPro" id="IPR002104">
    <property type="entry name" value="Integrase_catalytic"/>
</dbReference>
<sequence>MPRTARPTLQSLNTDVVAEWLDSKGIEDGVPFLISPDGHYDIDLNTYFLLHPAPENTQAAIAYDLANFLTFLWHHRQPLGKRSWRDATPEDRAAYHRWRRIDERGPGVRGATWGREVATVNSFYRWATESGFVEHNPILQRAARDRRWRRREEAGLTPAEAPKDGHREDLAWLPPASYRRWRDVGVRGYLPTGLLDQSFGGRNAARNATFCDLMVRTGLRLTEQASLTMFDVPDMDTHRAYSPTRLPAAIAKNGSGRRIYIPATVLREVWDYIRFDRAELIEQARSRGSYNQIAAKLVVEDPQCAVIAPRTSGGRRRPVETLNPRQRRRLFICGAEGLEPATLWLNRNGLPVMPGTWQSMFGDANDRCRRHAVDLRAHPHLLRHTYAVVTLEQLQREHIRELGAMNPAQRTTYEQIFGDPLDWVRRRLGHRSVETTFKYLHTLNELAMETRLALVPDEWAELQLPAGELSGEIADEKIVDTADSA</sequence>
<organism evidence="7 8">
    <name type="scientific">Mycobacterium simiae</name>
    <name type="common">Mycobacterium habana</name>
    <dbReference type="NCBI Taxonomy" id="1784"/>
    <lineage>
        <taxon>Bacteria</taxon>
        <taxon>Bacillati</taxon>
        <taxon>Actinomycetota</taxon>
        <taxon>Actinomycetes</taxon>
        <taxon>Mycobacteriales</taxon>
        <taxon>Mycobacteriaceae</taxon>
        <taxon>Mycobacterium</taxon>
        <taxon>Mycobacterium simiae complex</taxon>
    </lineage>
</organism>
<dbReference type="SUPFAM" id="SSF47823">
    <property type="entry name" value="lambda integrase-like, N-terminal domain"/>
    <property type="match status" value="1"/>
</dbReference>
<dbReference type="PROSITE" id="PS51898">
    <property type="entry name" value="TYR_RECOMBINASE"/>
    <property type="match status" value="1"/>
</dbReference>
<dbReference type="InterPro" id="IPR050090">
    <property type="entry name" value="Tyrosine_recombinase_XerCD"/>
</dbReference>
<dbReference type="CDD" id="cd00397">
    <property type="entry name" value="DNA_BRE_C"/>
    <property type="match status" value="1"/>
</dbReference>
<dbReference type="EMBL" id="MZZM01000042">
    <property type="protein sequence ID" value="ORJ52937.1"/>
    <property type="molecule type" value="Genomic_DNA"/>
</dbReference>
<feature type="domain" description="Core-binding (CB)" evidence="6">
    <location>
        <begin position="39"/>
        <end position="128"/>
    </location>
</feature>
<dbReference type="GO" id="GO:0015074">
    <property type="term" value="P:DNA integration"/>
    <property type="evidence" value="ECO:0007669"/>
    <property type="project" value="InterPro"/>
</dbReference>
<feature type="domain" description="Tyr recombinase" evidence="5">
    <location>
        <begin position="168"/>
        <end position="452"/>
    </location>
</feature>
<dbReference type="AlphaFoldDB" id="A0A1X0XJD4"/>
<protein>
    <recommendedName>
        <fullName evidence="9">Integrase</fullName>
    </recommendedName>
</protein>
<proteinExistence type="inferred from homology"/>
<evidence type="ECO:0000259" key="6">
    <source>
        <dbReference type="PROSITE" id="PS51900"/>
    </source>
</evidence>
<evidence type="ECO:0000256" key="2">
    <source>
        <dbReference type="ARBA" id="ARBA00023125"/>
    </source>
</evidence>
<evidence type="ECO:0000259" key="5">
    <source>
        <dbReference type="PROSITE" id="PS51898"/>
    </source>
</evidence>
<evidence type="ECO:0000256" key="1">
    <source>
        <dbReference type="ARBA" id="ARBA00008857"/>
    </source>
</evidence>
<comment type="similarity">
    <text evidence="1">Belongs to the 'phage' integrase family.</text>
</comment>
<keyword evidence="8" id="KW-1185">Reference proteome</keyword>
<dbReference type="Gene3D" id="1.10.443.10">
    <property type="entry name" value="Intergrase catalytic core"/>
    <property type="match status" value="1"/>
</dbReference>
<dbReference type="InterPro" id="IPR013762">
    <property type="entry name" value="Integrase-like_cat_sf"/>
</dbReference>
<dbReference type="PANTHER" id="PTHR30349:SF64">
    <property type="entry name" value="PROPHAGE INTEGRASE INTD-RELATED"/>
    <property type="match status" value="1"/>
</dbReference>
<dbReference type="InterPro" id="IPR011010">
    <property type="entry name" value="DNA_brk_join_enz"/>
</dbReference>
<evidence type="ECO:0000256" key="4">
    <source>
        <dbReference type="PROSITE-ProRule" id="PRU01248"/>
    </source>
</evidence>
<keyword evidence="2 4" id="KW-0238">DNA-binding</keyword>
<evidence type="ECO:0000313" key="7">
    <source>
        <dbReference type="EMBL" id="ORJ52937.1"/>
    </source>
</evidence>
<evidence type="ECO:0000313" key="8">
    <source>
        <dbReference type="Proteomes" id="UP000193040"/>
    </source>
</evidence>
<reference evidence="7 8" key="1">
    <citation type="submission" date="2017-03" db="EMBL/GenBank/DDBJ databases">
        <title>Genomic insights into Mycobacterium simiae human colonization.</title>
        <authorList>
            <person name="Steffani J.L."/>
            <person name="Brunck M.E."/>
            <person name="Cruz E."/>
            <person name="Montiel R."/>
            <person name="Barona F."/>
        </authorList>
    </citation>
    <scope>NUCLEOTIDE SEQUENCE [LARGE SCALE GENOMIC DNA]</scope>
    <source>
        <strain evidence="7 8">MsiGto</strain>
    </source>
</reference>
<dbReference type="SUPFAM" id="SSF56349">
    <property type="entry name" value="DNA breaking-rejoining enzymes"/>
    <property type="match status" value="1"/>
</dbReference>
<dbReference type="GO" id="GO:0006310">
    <property type="term" value="P:DNA recombination"/>
    <property type="evidence" value="ECO:0007669"/>
    <property type="project" value="UniProtKB-KW"/>
</dbReference>
<evidence type="ECO:0000256" key="3">
    <source>
        <dbReference type="ARBA" id="ARBA00023172"/>
    </source>
</evidence>
<dbReference type="InterPro" id="IPR010998">
    <property type="entry name" value="Integrase_recombinase_N"/>
</dbReference>